<dbReference type="AlphaFoldDB" id="W0SFF2"/>
<dbReference type="OrthoDB" id="194359at2"/>
<protein>
    <submittedName>
        <fullName evidence="1">Uncharacterized protein</fullName>
    </submittedName>
</protein>
<proteinExistence type="predicted"/>
<dbReference type="KEGG" id="shd:SUTH_01692"/>
<gene>
    <name evidence="1" type="ORF">SUTH_01692</name>
</gene>
<evidence type="ECO:0000313" key="1">
    <source>
        <dbReference type="EMBL" id="BAO29485.1"/>
    </source>
</evidence>
<organism evidence="1 2">
    <name type="scientific">Sulfuritalea hydrogenivorans sk43H</name>
    <dbReference type="NCBI Taxonomy" id="1223802"/>
    <lineage>
        <taxon>Bacteria</taxon>
        <taxon>Pseudomonadati</taxon>
        <taxon>Pseudomonadota</taxon>
        <taxon>Betaproteobacteria</taxon>
        <taxon>Nitrosomonadales</taxon>
        <taxon>Sterolibacteriaceae</taxon>
        <taxon>Sulfuritalea</taxon>
    </lineage>
</organism>
<keyword evidence="2" id="KW-1185">Reference proteome</keyword>
<name>W0SFF2_9PROT</name>
<accession>W0SFF2</accession>
<dbReference type="HOGENOM" id="CLU_099442_0_0_4"/>
<dbReference type="Proteomes" id="UP000031637">
    <property type="component" value="Chromosome"/>
</dbReference>
<dbReference type="RefSeq" id="WP_041098520.1">
    <property type="nucleotide sequence ID" value="NZ_AP012547.1"/>
</dbReference>
<dbReference type="STRING" id="1223802.SUTH_01692"/>
<reference evidence="1 2" key="1">
    <citation type="journal article" date="2014" name="Syst. Appl. Microbiol.">
        <title>Complete genomes of freshwater sulfur oxidizers Sulfuricella denitrificans skB26 and Sulfuritalea hydrogenivorans sk43H: genetic insights into the sulfur oxidation pathway of betaproteobacteria.</title>
        <authorList>
            <person name="Watanabe T."/>
            <person name="Kojima H."/>
            <person name="Fukui M."/>
        </authorList>
    </citation>
    <scope>NUCLEOTIDE SEQUENCE [LARGE SCALE GENOMIC DNA]</scope>
    <source>
        <strain evidence="1">DSM22779</strain>
    </source>
</reference>
<evidence type="ECO:0000313" key="2">
    <source>
        <dbReference type="Proteomes" id="UP000031637"/>
    </source>
</evidence>
<dbReference type="EMBL" id="AP012547">
    <property type="protein sequence ID" value="BAO29485.1"/>
    <property type="molecule type" value="Genomic_DNA"/>
</dbReference>
<sequence>MYRSKSNPQVVLRPQDLVVLLRLSLEQGMPPTYAVLGGELGLTASEVHAGLERAASAQLARKDAAGKATVVREALRMFVQHGARYCFPAMRGEMTRGMPTSYAAAPLRDLIMQPNEPPPVWPHKAGSVRGAAFYPLYPTVPDAATRNPALYELLVLFDAVRGGSPRERAIALQLLDERLTS</sequence>